<dbReference type="InterPro" id="IPR010982">
    <property type="entry name" value="Lambda_DNA-bd_dom_sf"/>
</dbReference>
<dbReference type="GO" id="GO:0045892">
    <property type="term" value="P:negative regulation of DNA-templated transcription"/>
    <property type="evidence" value="ECO:0007669"/>
    <property type="project" value="TreeGrafter"/>
</dbReference>
<dbReference type="RefSeq" id="WP_310417149.1">
    <property type="nucleotide sequence ID" value="NZ_JAVDYC010000001.1"/>
</dbReference>
<dbReference type="Gene3D" id="3.40.1410.10">
    <property type="entry name" value="Chorismate lyase-like"/>
    <property type="match status" value="1"/>
</dbReference>
<evidence type="ECO:0000256" key="1">
    <source>
        <dbReference type="SAM" id="MobiDB-lite"/>
    </source>
</evidence>
<dbReference type="InterPro" id="IPR028978">
    <property type="entry name" value="Chorismate_lyase_/UTRA_dom_sf"/>
</dbReference>
<dbReference type="PANTHER" id="PTHR44846:SF17">
    <property type="entry name" value="GNTR-FAMILY TRANSCRIPTIONAL REGULATOR"/>
    <property type="match status" value="1"/>
</dbReference>
<dbReference type="PANTHER" id="PTHR44846">
    <property type="entry name" value="MANNOSYL-D-GLYCERATE TRANSPORT/METABOLISM SYSTEM REPRESSOR MNGR-RELATED"/>
    <property type="match status" value="1"/>
</dbReference>
<dbReference type="Gene3D" id="1.10.260.40">
    <property type="entry name" value="lambda repressor-like DNA-binding domains"/>
    <property type="match status" value="1"/>
</dbReference>
<dbReference type="AlphaFoldDB" id="A0AAE4CV65"/>
<dbReference type="CDD" id="cd00093">
    <property type="entry name" value="HTH_XRE"/>
    <property type="match status" value="1"/>
</dbReference>
<dbReference type="EMBL" id="JAVDYC010000001">
    <property type="protein sequence ID" value="MDR7324163.1"/>
    <property type="molecule type" value="Genomic_DNA"/>
</dbReference>
<dbReference type="SMART" id="SM00530">
    <property type="entry name" value="HTH_XRE"/>
    <property type="match status" value="1"/>
</dbReference>
<organism evidence="3 4">
    <name type="scientific">Catenuloplanes niger</name>
    <dbReference type="NCBI Taxonomy" id="587534"/>
    <lineage>
        <taxon>Bacteria</taxon>
        <taxon>Bacillati</taxon>
        <taxon>Actinomycetota</taxon>
        <taxon>Actinomycetes</taxon>
        <taxon>Micromonosporales</taxon>
        <taxon>Micromonosporaceae</taxon>
        <taxon>Catenuloplanes</taxon>
    </lineage>
</organism>
<dbReference type="Pfam" id="PF07702">
    <property type="entry name" value="UTRA"/>
    <property type="match status" value="1"/>
</dbReference>
<keyword evidence="4" id="KW-1185">Reference proteome</keyword>
<dbReference type="InterPro" id="IPR011663">
    <property type="entry name" value="UTRA"/>
</dbReference>
<comment type="caution">
    <text evidence="3">The sequence shown here is derived from an EMBL/GenBank/DDBJ whole genome shotgun (WGS) entry which is preliminary data.</text>
</comment>
<dbReference type="GO" id="GO:0003677">
    <property type="term" value="F:DNA binding"/>
    <property type="evidence" value="ECO:0007669"/>
    <property type="project" value="InterPro"/>
</dbReference>
<accession>A0AAE4CV65</accession>
<dbReference type="Proteomes" id="UP001183629">
    <property type="component" value="Unassembled WGS sequence"/>
</dbReference>
<evidence type="ECO:0000313" key="4">
    <source>
        <dbReference type="Proteomes" id="UP001183629"/>
    </source>
</evidence>
<dbReference type="PROSITE" id="PS50943">
    <property type="entry name" value="HTH_CROC1"/>
    <property type="match status" value="1"/>
</dbReference>
<dbReference type="Pfam" id="PF13560">
    <property type="entry name" value="HTH_31"/>
    <property type="match status" value="1"/>
</dbReference>
<feature type="region of interest" description="Disordered" evidence="1">
    <location>
        <begin position="71"/>
        <end position="91"/>
    </location>
</feature>
<evidence type="ECO:0000313" key="3">
    <source>
        <dbReference type="EMBL" id="MDR7324163.1"/>
    </source>
</evidence>
<sequence>MSNADPRFPHLMRELRENSGLSLRQLARLVHYSHAYLWDIETGRKPPTPEIAAALDSAFDAGDALTSLADARTEAESSAPDSIARGPIPPYVDHHQLEDLAQRARSASSDAETRNTAGQWARYASFLYETFVRSRPRLLRFGAARYSRRSRTESGTSPFRMEVLQQGRTPTVECRSVTRRPAPRKVSDRLLIEAGEPVVRRENWYHADAELIQIGVTYVPTDIAQTSPIARSKFLGRGSLYSRFEDLGYRIDRIREEVTTRLPAPGEAAALNIQAGVPVLEVMHTSYDKSGRPFEVTCFTMRADLAALEYELLVND</sequence>
<dbReference type="InterPro" id="IPR001387">
    <property type="entry name" value="Cro/C1-type_HTH"/>
</dbReference>
<evidence type="ECO:0000259" key="2">
    <source>
        <dbReference type="PROSITE" id="PS50943"/>
    </source>
</evidence>
<proteinExistence type="predicted"/>
<dbReference type="InterPro" id="IPR050679">
    <property type="entry name" value="Bact_HTH_transcr_reg"/>
</dbReference>
<dbReference type="SUPFAM" id="SSF64288">
    <property type="entry name" value="Chorismate lyase-like"/>
    <property type="match status" value="1"/>
</dbReference>
<dbReference type="SMART" id="SM00866">
    <property type="entry name" value="UTRA"/>
    <property type="match status" value="1"/>
</dbReference>
<reference evidence="3 4" key="1">
    <citation type="submission" date="2023-07" db="EMBL/GenBank/DDBJ databases">
        <title>Sequencing the genomes of 1000 actinobacteria strains.</title>
        <authorList>
            <person name="Klenk H.-P."/>
        </authorList>
    </citation>
    <scope>NUCLEOTIDE SEQUENCE [LARGE SCALE GENOMIC DNA]</scope>
    <source>
        <strain evidence="3 4">DSM 44711</strain>
    </source>
</reference>
<feature type="domain" description="HTH cro/C1-type" evidence="2">
    <location>
        <begin position="12"/>
        <end position="65"/>
    </location>
</feature>
<dbReference type="SUPFAM" id="SSF47413">
    <property type="entry name" value="lambda repressor-like DNA-binding domains"/>
    <property type="match status" value="1"/>
</dbReference>
<name>A0AAE4CV65_9ACTN</name>
<gene>
    <name evidence="3" type="ORF">J2S44_004413</name>
</gene>
<protein>
    <submittedName>
        <fullName evidence="3">GntR family transcriptional regulator</fullName>
    </submittedName>
</protein>